<dbReference type="AlphaFoldDB" id="E1YBI6"/>
<proteinExistence type="predicted"/>
<protein>
    <submittedName>
        <fullName evidence="1">Uncharacterized protein</fullName>
    </submittedName>
</protein>
<accession>E1YBI6</accession>
<organism evidence="1">
    <name type="scientific">uncultured Desulfobacterium sp</name>
    <dbReference type="NCBI Taxonomy" id="201089"/>
    <lineage>
        <taxon>Bacteria</taxon>
        <taxon>Pseudomonadati</taxon>
        <taxon>Thermodesulfobacteriota</taxon>
        <taxon>Desulfobacteria</taxon>
        <taxon>Desulfobacterales</taxon>
        <taxon>Desulfobacteriaceae</taxon>
        <taxon>Desulfobacterium</taxon>
        <taxon>environmental samples</taxon>
    </lineage>
</organism>
<reference evidence="1" key="1">
    <citation type="journal article" date="2011" name="Environ. Microbiol.">
        <title>Genomic insights into the metabolic potential of the polycyclic aromatic hydrocarbon degrading sulfate-reducing Deltaproteobacterium N47.</title>
        <authorList>
            <person name="Bergmann F."/>
            <person name="Selesi D."/>
            <person name="Weinmaier T."/>
            <person name="Tischler P."/>
            <person name="Rattei T."/>
            <person name="Meckenstock R.U."/>
        </authorList>
    </citation>
    <scope>NUCLEOTIDE SEQUENCE</scope>
</reference>
<dbReference type="EMBL" id="FR695868">
    <property type="protein sequence ID" value="CBX27930.1"/>
    <property type="molecule type" value="Genomic_DNA"/>
</dbReference>
<gene>
    <name evidence="1" type="ORF">N47_G32540</name>
</gene>
<evidence type="ECO:0000313" key="1">
    <source>
        <dbReference type="EMBL" id="CBX27930.1"/>
    </source>
</evidence>
<name>E1YBI6_9BACT</name>
<sequence length="192" mass="21246">MLSCEQNSIFPFHQLLQSGFIIKATVGCNIREFLCNKQLVENDYLDSRIQTIFLDGKPVDDVDSAIVKDGSTLSLSAAMPGLVGATLRKGGFFAAMRTSISYLPGNADRNLYEGKVIIKLFNLVSKELGPEFLNRGIIIAGHTFSDLIKSNSDIIAKGFISAIQDGKQMGKDIFFKVKWEEKDEIFLQITSL</sequence>